<comment type="subcellular location">
    <subcellularLocation>
        <location evidence="1">Cell outer membrane</location>
    </subcellularLocation>
</comment>
<evidence type="ECO:0000259" key="6">
    <source>
        <dbReference type="PROSITE" id="PS51123"/>
    </source>
</evidence>
<dbReference type="InterPro" id="IPR050330">
    <property type="entry name" value="Bact_OuterMem_StrucFunc"/>
</dbReference>
<dbReference type="InterPro" id="IPR006664">
    <property type="entry name" value="OMP_bac"/>
</dbReference>
<dbReference type="PANTHER" id="PTHR30329">
    <property type="entry name" value="STATOR ELEMENT OF FLAGELLAR MOTOR COMPLEX"/>
    <property type="match status" value="1"/>
</dbReference>
<keyword evidence="3" id="KW-0998">Cell outer membrane</keyword>
<keyword evidence="2 4" id="KW-0472">Membrane</keyword>
<dbReference type="GO" id="GO:0009279">
    <property type="term" value="C:cell outer membrane"/>
    <property type="evidence" value="ECO:0007669"/>
    <property type="project" value="UniProtKB-SubCell"/>
</dbReference>
<evidence type="ECO:0000256" key="1">
    <source>
        <dbReference type="ARBA" id="ARBA00004442"/>
    </source>
</evidence>
<dbReference type="RefSeq" id="WP_075540039.1">
    <property type="nucleotide sequence ID" value="NZ_CP053844.1"/>
</dbReference>
<dbReference type="AlphaFoldDB" id="A0A128EE99"/>
<dbReference type="PROSITE" id="PS51123">
    <property type="entry name" value="OMPA_2"/>
    <property type="match status" value="1"/>
</dbReference>
<dbReference type="PANTHER" id="PTHR30329:SF21">
    <property type="entry name" value="LIPOPROTEIN YIAD-RELATED"/>
    <property type="match status" value="1"/>
</dbReference>
<proteinExistence type="predicted"/>
<dbReference type="InterPro" id="IPR036737">
    <property type="entry name" value="OmpA-like_sf"/>
</dbReference>
<evidence type="ECO:0000256" key="5">
    <source>
        <dbReference type="SAM" id="Phobius"/>
    </source>
</evidence>
<dbReference type="InterPro" id="IPR006665">
    <property type="entry name" value="OmpA-like"/>
</dbReference>
<dbReference type="CDD" id="cd07185">
    <property type="entry name" value="OmpA_C-like"/>
    <property type="match status" value="1"/>
</dbReference>
<evidence type="ECO:0000256" key="3">
    <source>
        <dbReference type="ARBA" id="ARBA00023237"/>
    </source>
</evidence>
<organism evidence="7 8">
    <name type="scientific">Campylobacter geochelonis</name>
    <dbReference type="NCBI Taxonomy" id="1780362"/>
    <lineage>
        <taxon>Bacteria</taxon>
        <taxon>Pseudomonadati</taxon>
        <taxon>Campylobacterota</taxon>
        <taxon>Epsilonproteobacteria</taxon>
        <taxon>Campylobacterales</taxon>
        <taxon>Campylobacteraceae</taxon>
        <taxon>Campylobacter</taxon>
    </lineage>
</organism>
<name>A0A128EE99_9BACT</name>
<dbReference type="EMBL" id="FIZP01000001">
    <property type="protein sequence ID" value="CZE46851.1"/>
    <property type="molecule type" value="Genomic_DNA"/>
</dbReference>
<evidence type="ECO:0000256" key="2">
    <source>
        <dbReference type="ARBA" id="ARBA00023136"/>
    </source>
</evidence>
<accession>A0A128EE99</accession>
<feature type="domain" description="OmpA-like" evidence="6">
    <location>
        <begin position="187"/>
        <end position="305"/>
    </location>
</feature>
<keyword evidence="5" id="KW-0812">Transmembrane</keyword>
<dbReference type="OrthoDB" id="9805566at2"/>
<evidence type="ECO:0000313" key="7">
    <source>
        <dbReference type="EMBL" id="CZE46851.1"/>
    </source>
</evidence>
<evidence type="ECO:0000256" key="4">
    <source>
        <dbReference type="PROSITE-ProRule" id="PRU00473"/>
    </source>
</evidence>
<dbReference type="Gene3D" id="3.30.1330.60">
    <property type="entry name" value="OmpA-like domain"/>
    <property type="match status" value="1"/>
</dbReference>
<keyword evidence="8" id="KW-1185">Reference proteome</keyword>
<dbReference type="Pfam" id="PF00691">
    <property type="entry name" value="OmpA"/>
    <property type="match status" value="1"/>
</dbReference>
<dbReference type="Proteomes" id="UP000069632">
    <property type="component" value="Unassembled WGS sequence"/>
</dbReference>
<feature type="transmembrane region" description="Helical" evidence="5">
    <location>
        <begin position="12"/>
        <end position="33"/>
    </location>
</feature>
<evidence type="ECO:0000313" key="8">
    <source>
        <dbReference type="Proteomes" id="UP000069632"/>
    </source>
</evidence>
<keyword evidence="5" id="KW-1133">Transmembrane helix</keyword>
<reference evidence="7 8" key="1">
    <citation type="submission" date="2016-02" db="EMBL/GenBank/DDBJ databases">
        <authorList>
            <consortium name="Pathogen Informatics"/>
        </authorList>
    </citation>
    <scope>NUCLEOTIDE SEQUENCE [LARGE SCALE GENOMIC DNA]</scope>
    <source>
        <strain evidence="7 8">RC20</strain>
    </source>
</reference>
<sequence length="305" mass="34160">MDTNNSHENRKRVIFLAVLTAILLLLLIIICIFTKAPKIHTMLNQESQTQNITINKVSPKRTFISSNFVSKNSSEMVVSGIFSSEESLDETILALSKFYSPVKKDGVKFDIEADDKKWQKVLKSLSYYFATNIEDGKLSYENGEFLLQGEALSQKAIDEISSVLNQNGVKFQNNISIKEATTAQQVAKKEIYELLYGKVIEFQTAKATLKADSSSLLDSIAALLKENPELSLTIEGHTDSDGNAEFNKKLSLDRANSVKEYLIKSGIDSARIDTIGYGDTKEIAPNTNEANKQKNRRVEFKIREK</sequence>
<gene>
    <name evidence="7" type="primary">yiaD</name>
    <name evidence="7" type="ORF">ERS672216_00589</name>
</gene>
<dbReference type="SUPFAM" id="SSF103088">
    <property type="entry name" value="OmpA-like"/>
    <property type="match status" value="1"/>
</dbReference>
<dbReference type="PRINTS" id="PR01021">
    <property type="entry name" value="OMPADOMAIN"/>
</dbReference>
<protein>
    <submittedName>
        <fullName evidence="7">Outer membrane fibronectin-binding protein</fullName>
    </submittedName>
</protein>